<dbReference type="GeneID" id="68352727"/>
<name>A0A9P8N278_9HYPO</name>
<dbReference type="InterPro" id="IPR005198">
    <property type="entry name" value="Glyco_hydro_76"/>
</dbReference>
<dbReference type="GO" id="GO:0008496">
    <property type="term" value="F:mannan endo-1,6-alpha-mannosidase activity"/>
    <property type="evidence" value="ECO:0007669"/>
    <property type="project" value="UniProtKB-UniRule"/>
</dbReference>
<sequence length="428" mass="48141">MKFIKSVHAAAALSGIVAPKDLDTQNPSSVRNVAATIAHDAMVYYKGNTSAPDSVDVGNVPKPYYWWVAGALWGTMLDYYHYTKDPSYNDVILQALSAPTNLAPTFDYMPKEHAQEEGNDDLFFWGSAVMSAAERNFPQPNKDIPSWIDIAARVFNSLVSRWHMDQCGGGMLWQIYPSNPNGMNYKNSISNGGLFQLAARLARATGNDTYLEWANKAWDWSADKGLIDPKNYHIYDGVDLRTDCKVVNKRSFSYTSGIFMYGAAVMANHTGKREWADRTSKLIDGARWFFYQDDKVKNIMYEAACETVDKCNYDMITFKGYLSRFMWQTAVMLPSLRERIESYLVPSAEAAAAVCTGGKSGRECGMRWYTGSFDNKPGLGPQMCALETIQGLLSREADLPLKGKDIELVREKNWKAQDPYRVSKRFQG</sequence>
<dbReference type="Gene3D" id="1.50.10.20">
    <property type="match status" value="1"/>
</dbReference>
<evidence type="ECO:0000256" key="2">
    <source>
        <dbReference type="ARBA" id="ARBA00004308"/>
    </source>
</evidence>
<evidence type="ECO:0000256" key="6">
    <source>
        <dbReference type="ARBA" id="ARBA00022801"/>
    </source>
</evidence>
<evidence type="ECO:0000313" key="12">
    <source>
        <dbReference type="Proteomes" id="UP000824596"/>
    </source>
</evidence>
<evidence type="ECO:0000256" key="10">
    <source>
        <dbReference type="PIRNR" id="PIRNR016302"/>
    </source>
</evidence>
<dbReference type="PANTHER" id="PTHR12145:SF38">
    <property type="entry name" value="MANNAN ENDO-1,6-ALPHA-MANNOSIDASE"/>
    <property type="match status" value="1"/>
</dbReference>
<gene>
    <name evidence="11" type="ORF">HRG_03598</name>
</gene>
<comment type="similarity">
    <text evidence="3 10">Belongs to the glycosyl hydrolase 76 family.</text>
</comment>
<keyword evidence="9 10" id="KW-0326">Glycosidase</keyword>
<dbReference type="AlphaFoldDB" id="A0A9P8N278"/>
<comment type="caution">
    <text evidence="11">The sequence shown here is derived from an EMBL/GenBank/DDBJ whole genome shotgun (WGS) entry which is preliminary data.</text>
</comment>
<evidence type="ECO:0000256" key="4">
    <source>
        <dbReference type="ARBA" id="ARBA00012350"/>
    </source>
</evidence>
<evidence type="ECO:0000256" key="5">
    <source>
        <dbReference type="ARBA" id="ARBA00022729"/>
    </source>
</evidence>
<dbReference type="GO" id="GO:0009272">
    <property type="term" value="P:fungal-type cell wall biogenesis"/>
    <property type="evidence" value="ECO:0007669"/>
    <property type="project" value="TreeGrafter"/>
</dbReference>
<evidence type="ECO:0000256" key="8">
    <source>
        <dbReference type="ARBA" id="ARBA00023180"/>
    </source>
</evidence>
<keyword evidence="7" id="KW-0472">Membrane</keyword>
<dbReference type="SUPFAM" id="SSF48208">
    <property type="entry name" value="Six-hairpin glycosidases"/>
    <property type="match status" value="1"/>
</dbReference>
<organism evidence="11 12">
    <name type="scientific">Hirsutella rhossiliensis</name>
    <dbReference type="NCBI Taxonomy" id="111463"/>
    <lineage>
        <taxon>Eukaryota</taxon>
        <taxon>Fungi</taxon>
        <taxon>Dikarya</taxon>
        <taxon>Ascomycota</taxon>
        <taxon>Pezizomycotina</taxon>
        <taxon>Sordariomycetes</taxon>
        <taxon>Hypocreomycetidae</taxon>
        <taxon>Hypocreales</taxon>
        <taxon>Ophiocordycipitaceae</taxon>
        <taxon>Hirsutella</taxon>
    </lineage>
</organism>
<dbReference type="PANTHER" id="PTHR12145">
    <property type="entry name" value="MANNAN ENDO-1,6-ALPHA-MANNOSIDASE DCW1"/>
    <property type="match status" value="1"/>
</dbReference>
<dbReference type="EC" id="3.2.1.101" evidence="4 10"/>
<dbReference type="InterPro" id="IPR008928">
    <property type="entry name" value="6-hairpin_glycosidase_sf"/>
</dbReference>
<dbReference type="RefSeq" id="XP_044723095.1">
    <property type="nucleotide sequence ID" value="XM_044862069.1"/>
</dbReference>
<dbReference type="InterPro" id="IPR014480">
    <property type="entry name" value="Mannan-1_6-alpha_mannosidase"/>
</dbReference>
<dbReference type="EMBL" id="JAIZPD010000003">
    <property type="protein sequence ID" value="KAH0965582.1"/>
    <property type="molecule type" value="Genomic_DNA"/>
</dbReference>
<proteinExistence type="inferred from homology"/>
<dbReference type="GO" id="GO:0016052">
    <property type="term" value="P:carbohydrate catabolic process"/>
    <property type="evidence" value="ECO:0007669"/>
    <property type="project" value="InterPro"/>
</dbReference>
<comment type="subcellular location">
    <subcellularLocation>
        <location evidence="2">Endomembrane system</location>
    </subcellularLocation>
</comment>
<keyword evidence="12" id="KW-1185">Reference proteome</keyword>
<dbReference type="OrthoDB" id="4187847at2759"/>
<protein>
    <recommendedName>
        <fullName evidence="4 10">Mannan endo-1,6-alpha-mannosidase</fullName>
        <ecNumber evidence="4 10">3.2.1.101</ecNumber>
    </recommendedName>
</protein>
<dbReference type="PIRSF" id="PIRSF016302">
    <property type="entry name" value="Man_a_manosd"/>
    <property type="match status" value="1"/>
</dbReference>
<accession>A0A9P8N278</accession>
<evidence type="ECO:0000256" key="7">
    <source>
        <dbReference type="ARBA" id="ARBA00023136"/>
    </source>
</evidence>
<dbReference type="Proteomes" id="UP000824596">
    <property type="component" value="Unassembled WGS sequence"/>
</dbReference>
<comment type="catalytic activity">
    <reaction evidence="1 10">
        <text>Random hydrolysis of (1-&gt;6)-alpha-D-mannosidic linkages in unbranched (1-&gt;6)-mannans.</text>
        <dbReference type="EC" id="3.2.1.101"/>
    </reaction>
</comment>
<dbReference type="FunFam" id="1.50.10.20:FF:000006">
    <property type="entry name" value="Mannan endo-1,6-alpha-mannosidase"/>
    <property type="match status" value="1"/>
</dbReference>
<evidence type="ECO:0000256" key="3">
    <source>
        <dbReference type="ARBA" id="ARBA00009699"/>
    </source>
</evidence>
<reference evidence="11" key="1">
    <citation type="submission" date="2021-09" db="EMBL/GenBank/DDBJ databases">
        <title>A high-quality genome of the endoparasitic fungus Hirsutella rhossiliensis with a comparison of Hirsutella genomes reveals transposable elements contributing to genome size variation.</title>
        <authorList>
            <person name="Lin R."/>
            <person name="Jiao Y."/>
            <person name="Sun X."/>
            <person name="Ling J."/>
            <person name="Xie B."/>
            <person name="Cheng X."/>
        </authorList>
    </citation>
    <scope>NUCLEOTIDE SEQUENCE</scope>
    <source>
        <strain evidence="11">HR02</strain>
    </source>
</reference>
<evidence type="ECO:0000313" key="11">
    <source>
        <dbReference type="EMBL" id="KAH0965582.1"/>
    </source>
</evidence>
<keyword evidence="5" id="KW-0732">Signal</keyword>
<keyword evidence="6 10" id="KW-0378">Hydrolase</keyword>
<keyword evidence="8" id="KW-0325">Glycoprotein</keyword>
<dbReference type="Pfam" id="PF03663">
    <property type="entry name" value="Glyco_hydro_76"/>
    <property type="match status" value="1"/>
</dbReference>
<dbReference type="GO" id="GO:0012505">
    <property type="term" value="C:endomembrane system"/>
    <property type="evidence" value="ECO:0007669"/>
    <property type="project" value="UniProtKB-SubCell"/>
</dbReference>
<evidence type="ECO:0000256" key="1">
    <source>
        <dbReference type="ARBA" id="ARBA00001452"/>
    </source>
</evidence>
<evidence type="ECO:0000256" key="9">
    <source>
        <dbReference type="ARBA" id="ARBA00023295"/>
    </source>
</evidence>